<feature type="transmembrane region" description="Helical" evidence="2">
    <location>
        <begin position="350"/>
        <end position="371"/>
    </location>
</feature>
<sequence>MKIRSSLTERSLYRQRNHPQSTARSNGRRLSTLTLALVLVLLLMQQAGDPEVYRKIFARLGVPITTPAGIEIPSQPTFLPAVPSQSAETHDFRKLVALLSPEERDALTRRLAAIRHPSNPADDAPDDTLGASVASAARQAGFPDPTEFESMLAITADSEPGDAGWKASESTYLDALQAALDATYFDTIEDGTVWNGGDFKAFYRTLERVAANDSFSDDPVYIGVVPLIEQSVIYRGRHVRMYGRAVQATRIDAKSNSFGIDHYWMVWLRPIDGSERPVVVYSPEVSEQVAALPETGVDDSGPMVDIDGLFLKRYLYRSAGGYDQAPLLVARIQPVPQATSSRSVAPPRSAIAMAVAAAALIAIAVTGLWYWSVRRNERHSRQLRQKRTQPDLKLFDKLE</sequence>
<dbReference type="KEGG" id="rcf:Poly24_07260"/>
<keyword evidence="2" id="KW-1133">Transmembrane helix</keyword>
<protein>
    <submittedName>
        <fullName evidence="3">Uncharacterized protein</fullName>
    </submittedName>
</protein>
<proteinExistence type="predicted"/>
<accession>A0A518JNB1</accession>
<feature type="region of interest" description="Disordered" evidence="1">
    <location>
        <begin position="1"/>
        <end position="26"/>
    </location>
</feature>
<evidence type="ECO:0000313" key="3">
    <source>
        <dbReference type="EMBL" id="QDV67035.1"/>
    </source>
</evidence>
<keyword evidence="2" id="KW-0812">Transmembrane</keyword>
<gene>
    <name evidence="3" type="ORF">Poly24_07260</name>
</gene>
<dbReference type="EMBL" id="CP036348">
    <property type="protein sequence ID" value="QDV67035.1"/>
    <property type="molecule type" value="Genomic_DNA"/>
</dbReference>
<evidence type="ECO:0000256" key="2">
    <source>
        <dbReference type="SAM" id="Phobius"/>
    </source>
</evidence>
<keyword evidence="4" id="KW-1185">Reference proteome</keyword>
<keyword evidence="2" id="KW-0472">Membrane</keyword>
<evidence type="ECO:0000313" key="4">
    <source>
        <dbReference type="Proteomes" id="UP000315082"/>
    </source>
</evidence>
<organism evidence="3 4">
    <name type="scientific">Rosistilla carotiformis</name>
    <dbReference type="NCBI Taxonomy" id="2528017"/>
    <lineage>
        <taxon>Bacteria</taxon>
        <taxon>Pseudomonadati</taxon>
        <taxon>Planctomycetota</taxon>
        <taxon>Planctomycetia</taxon>
        <taxon>Pirellulales</taxon>
        <taxon>Pirellulaceae</taxon>
        <taxon>Rosistilla</taxon>
    </lineage>
</organism>
<reference evidence="3 4" key="1">
    <citation type="submission" date="2019-02" db="EMBL/GenBank/DDBJ databases">
        <title>Deep-cultivation of Planctomycetes and their phenomic and genomic characterization uncovers novel biology.</title>
        <authorList>
            <person name="Wiegand S."/>
            <person name="Jogler M."/>
            <person name="Boedeker C."/>
            <person name="Pinto D."/>
            <person name="Vollmers J."/>
            <person name="Rivas-Marin E."/>
            <person name="Kohn T."/>
            <person name="Peeters S.H."/>
            <person name="Heuer A."/>
            <person name="Rast P."/>
            <person name="Oberbeckmann S."/>
            <person name="Bunk B."/>
            <person name="Jeske O."/>
            <person name="Meyerdierks A."/>
            <person name="Storesund J.E."/>
            <person name="Kallscheuer N."/>
            <person name="Luecker S."/>
            <person name="Lage O.M."/>
            <person name="Pohl T."/>
            <person name="Merkel B.J."/>
            <person name="Hornburger P."/>
            <person name="Mueller R.-W."/>
            <person name="Bruemmer F."/>
            <person name="Labrenz M."/>
            <person name="Spormann A.M."/>
            <person name="Op den Camp H."/>
            <person name="Overmann J."/>
            <person name="Amann R."/>
            <person name="Jetten M.S.M."/>
            <person name="Mascher T."/>
            <person name="Medema M.H."/>
            <person name="Devos D.P."/>
            <person name="Kaster A.-K."/>
            <person name="Ovreas L."/>
            <person name="Rohde M."/>
            <person name="Galperin M.Y."/>
            <person name="Jogler C."/>
        </authorList>
    </citation>
    <scope>NUCLEOTIDE SEQUENCE [LARGE SCALE GENOMIC DNA]</scope>
    <source>
        <strain evidence="3 4">Poly24</strain>
    </source>
</reference>
<dbReference type="Proteomes" id="UP000315082">
    <property type="component" value="Chromosome"/>
</dbReference>
<dbReference type="OrthoDB" id="240531at2"/>
<dbReference type="AlphaFoldDB" id="A0A518JNB1"/>
<name>A0A518JNB1_9BACT</name>
<evidence type="ECO:0000256" key="1">
    <source>
        <dbReference type="SAM" id="MobiDB-lite"/>
    </source>
</evidence>
<dbReference type="RefSeq" id="WP_145090518.1">
    <property type="nucleotide sequence ID" value="NZ_CP036348.1"/>
</dbReference>